<dbReference type="NCBIfam" id="TIGR00205">
    <property type="entry name" value="fliE"/>
    <property type="match status" value="1"/>
</dbReference>
<dbReference type="HAMAP" id="MF_00724">
    <property type="entry name" value="FliE"/>
    <property type="match status" value="1"/>
</dbReference>
<keyword evidence="6" id="KW-0966">Cell projection</keyword>
<dbReference type="PANTHER" id="PTHR34653">
    <property type="match status" value="1"/>
</dbReference>
<name>A0A7Z2ZSW4_9BURK</name>
<dbReference type="KEGG" id="mfy:HH212_13665"/>
<dbReference type="GO" id="GO:0005198">
    <property type="term" value="F:structural molecule activity"/>
    <property type="evidence" value="ECO:0007669"/>
    <property type="project" value="UniProtKB-UniRule"/>
</dbReference>
<dbReference type="EMBL" id="CP051685">
    <property type="protein sequence ID" value="QJE00943.1"/>
    <property type="molecule type" value="Genomic_DNA"/>
</dbReference>
<dbReference type="GO" id="GO:0003774">
    <property type="term" value="F:cytoskeletal motor activity"/>
    <property type="evidence" value="ECO:0007669"/>
    <property type="project" value="InterPro"/>
</dbReference>
<dbReference type="InterPro" id="IPR001624">
    <property type="entry name" value="FliE"/>
</dbReference>
<evidence type="ECO:0000256" key="3">
    <source>
        <dbReference type="ARBA" id="ARBA00023143"/>
    </source>
</evidence>
<proteinExistence type="inferred from homology"/>
<evidence type="ECO:0000256" key="1">
    <source>
        <dbReference type="ARBA" id="ARBA00004117"/>
    </source>
</evidence>
<dbReference type="GO" id="GO:0071973">
    <property type="term" value="P:bacterial-type flagellum-dependent cell motility"/>
    <property type="evidence" value="ECO:0007669"/>
    <property type="project" value="InterPro"/>
</dbReference>
<sequence>MNIGGIDSSRIEAMMAQLKAAAAKSAAPSAAGGAGAAGGVGSLGGVGGLNGADAAGASSKVSFSDALKAQLDNVSNAQLQADDMGHRFAAGDNSVSLSDTMISMQKASISFQATVQVRNKLVSAYHDIMNMQV</sequence>
<keyword evidence="7" id="KW-1185">Reference proteome</keyword>
<dbReference type="Pfam" id="PF02049">
    <property type="entry name" value="FliE"/>
    <property type="match status" value="1"/>
</dbReference>
<keyword evidence="6" id="KW-0282">Flagellum</keyword>
<dbReference type="PRINTS" id="PR01006">
    <property type="entry name" value="FLGHOOKFLIE"/>
</dbReference>
<evidence type="ECO:0000313" key="6">
    <source>
        <dbReference type="EMBL" id="QJE00943.1"/>
    </source>
</evidence>
<gene>
    <name evidence="4 6" type="primary">fliE</name>
    <name evidence="6" type="ORF">HH212_13665</name>
</gene>
<dbReference type="RefSeq" id="WP_170202973.1">
    <property type="nucleotide sequence ID" value="NZ_CP051685.1"/>
</dbReference>
<keyword evidence="3 4" id="KW-0975">Bacterial flagellum</keyword>
<organism evidence="6 7">
    <name type="scientific">Massilia forsythiae</name>
    <dbReference type="NCBI Taxonomy" id="2728020"/>
    <lineage>
        <taxon>Bacteria</taxon>
        <taxon>Pseudomonadati</taxon>
        <taxon>Pseudomonadota</taxon>
        <taxon>Betaproteobacteria</taxon>
        <taxon>Burkholderiales</taxon>
        <taxon>Oxalobacteraceae</taxon>
        <taxon>Telluria group</taxon>
        <taxon>Massilia</taxon>
    </lineage>
</organism>
<keyword evidence="6" id="KW-0969">Cilium</keyword>
<comment type="similarity">
    <text evidence="2 4">Belongs to the FliE family.</text>
</comment>
<accession>A0A7Z2ZSW4</accession>
<dbReference type="Proteomes" id="UP000502415">
    <property type="component" value="Chromosome"/>
</dbReference>
<dbReference type="PANTHER" id="PTHR34653:SF1">
    <property type="entry name" value="FLAGELLAR HOOK-BASAL BODY COMPLEX PROTEIN FLIE"/>
    <property type="match status" value="1"/>
</dbReference>
<evidence type="ECO:0000256" key="4">
    <source>
        <dbReference type="HAMAP-Rule" id="MF_00724"/>
    </source>
</evidence>
<evidence type="ECO:0000313" key="7">
    <source>
        <dbReference type="Proteomes" id="UP000502415"/>
    </source>
</evidence>
<evidence type="ECO:0000256" key="5">
    <source>
        <dbReference type="NCBIfam" id="TIGR00205"/>
    </source>
</evidence>
<evidence type="ECO:0000256" key="2">
    <source>
        <dbReference type="ARBA" id="ARBA00009272"/>
    </source>
</evidence>
<comment type="subcellular location">
    <subcellularLocation>
        <location evidence="1 4">Bacterial flagellum basal body</location>
    </subcellularLocation>
</comment>
<reference evidence="6 7" key="1">
    <citation type="submission" date="2020-04" db="EMBL/GenBank/DDBJ databases">
        <title>Genome sequencing of novel species.</title>
        <authorList>
            <person name="Heo J."/>
            <person name="Kim S.-J."/>
            <person name="Kim J.-S."/>
            <person name="Hong S.-B."/>
            <person name="Kwon S.-W."/>
        </authorList>
    </citation>
    <scope>NUCLEOTIDE SEQUENCE [LARGE SCALE GENOMIC DNA]</scope>
    <source>
        <strain evidence="6 7">GN2-R2</strain>
    </source>
</reference>
<dbReference type="GO" id="GO:0009425">
    <property type="term" value="C:bacterial-type flagellum basal body"/>
    <property type="evidence" value="ECO:0007669"/>
    <property type="project" value="UniProtKB-SubCell"/>
</dbReference>
<dbReference type="AlphaFoldDB" id="A0A7Z2ZSW4"/>
<protein>
    <recommendedName>
        <fullName evidence="4 5">Flagellar hook-basal body complex protein FliE</fullName>
    </recommendedName>
</protein>